<dbReference type="Proteomes" id="UP001168821">
    <property type="component" value="Unassembled WGS sequence"/>
</dbReference>
<keyword evidence="6 10" id="KW-1133">Transmembrane helix</keyword>
<evidence type="ECO:0000256" key="6">
    <source>
        <dbReference type="ARBA" id="ARBA00022989"/>
    </source>
</evidence>
<dbReference type="GO" id="GO:0007165">
    <property type="term" value="P:signal transduction"/>
    <property type="evidence" value="ECO:0007669"/>
    <property type="project" value="UniProtKB-KW"/>
</dbReference>
<keyword evidence="9 10" id="KW-0807">Transducer</keyword>
<feature type="transmembrane region" description="Helical" evidence="10">
    <location>
        <begin position="236"/>
        <end position="260"/>
    </location>
</feature>
<keyword evidence="3 10" id="KW-0716">Sensory transduction</keyword>
<evidence type="ECO:0000256" key="9">
    <source>
        <dbReference type="ARBA" id="ARBA00023224"/>
    </source>
</evidence>
<dbReference type="PANTHER" id="PTHR21137">
    <property type="entry name" value="ODORANT RECEPTOR"/>
    <property type="match status" value="1"/>
</dbReference>
<evidence type="ECO:0000256" key="1">
    <source>
        <dbReference type="ARBA" id="ARBA00004651"/>
    </source>
</evidence>
<dbReference type="InterPro" id="IPR004117">
    <property type="entry name" value="7tm6_olfct_rcpt"/>
</dbReference>
<evidence type="ECO:0000256" key="3">
    <source>
        <dbReference type="ARBA" id="ARBA00022606"/>
    </source>
</evidence>
<feature type="transmembrane region" description="Helical" evidence="10">
    <location>
        <begin position="43"/>
        <end position="61"/>
    </location>
</feature>
<dbReference type="GO" id="GO:0004984">
    <property type="term" value="F:olfactory receptor activity"/>
    <property type="evidence" value="ECO:0007669"/>
    <property type="project" value="InterPro"/>
</dbReference>
<feature type="transmembrane region" description="Helical" evidence="10">
    <location>
        <begin position="146"/>
        <end position="167"/>
    </location>
</feature>
<sequence>MVKLVSVDFFQIKVVRLFLDLLLVVLVLMELAQTYLFLEKFEILFLIQYAPSYTGMLFVLLSTITIPYSSQLVTESFDNLNYWEKVEPEVEKKIRREAKLVNLFLILYLTLVATSAILHMIPNPDDAAMFHCFMILQKYFPRWEKFFLVCFRLSIPMIALVMMTPYTQVIYCCKCWKFQNLHLLSALERIDSFEDNHDLTIVSEIQSEIKNKLVSCVRNHNNLQIGCLKMIRSIKYLTIMFATTGCWLIISLVFFCIYFQEILAGKYFRMMTLASATLILGAYVIYVGQELEDFTSQTFEVLKTISWYRWNEENRKIYLMFTTVSQKPIRIEFSENVFVGYRLGLQTSQTFEVLKTISWYRWNEENRKIYLMFTTVSQKPIRIEFSENVFVGYRLGLQIAKTVFSMLSVLAQINHFGR</sequence>
<evidence type="ECO:0000313" key="11">
    <source>
        <dbReference type="EMBL" id="KAJ3664104.1"/>
    </source>
</evidence>
<reference evidence="11" key="1">
    <citation type="journal article" date="2023" name="G3 (Bethesda)">
        <title>Whole genome assemblies of Zophobas morio and Tenebrio molitor.</title>
        <authorList>
            <person name="Kaur S."/>
            <person name="Stinson S.A."/>
            <person name="diCenzo G.C."/>
        </authorList>
    </citation>
    <scope>NUCLEOTIDE SEQUENCE</scope>
    <source>
        <strain evidence="11">QUZm001</strain>
    </source>
</reference>
<evidence type="ECO:0000256" key="7">
    <source>
        <dbReference type="ARBA" id="ARBA00023136"/>
    </source>
</evidence>
<feature type="transmembrane region" description="Helical" evidence="10">
    <location>
        <begin position="100"/>
        <end position="121"/>
    </location>
</feature>
<proteinExistence type="inferred from homology"/>
<feature type="transmembrane region" description="Helical" evidence="10">
    <location>
        <begin position="17"/>
        <end position="37"/>
    </location>
</feature>
<comment type="caution">
    <text evidence="10">Lacks conserved residue(s) required for the propagation of feature annotation.</text>
</comment>
<keyword evidence="8 10" id="KW-0675">Receptor</keyword>
<dbReference type="GO" id="GO:0005549">
    <property type="term" value="F:odorant binding"/>
    <property type="evidence" value="ECO:0007669"/>
    <property type="project" value="InterPro"/>
</dbReference>
<evidence type="ECO:0000256" key="10">
    <source>
        <dbReference type="RuleBase" id="RU351113"/>
    </source>
</evidence>
<keyword evidence="5 10" id="KW-0552">Olfaction</keyword>
<comment type="subcellular location">
    <subcellularLocation>
        <location evidence="1 10">Cell membrane</location>
        <topology evidence="1 10">Multi-pass membrane protein</topology>
    </subcellularLocation>
</comment>
<dbReference type="EMBL" id="JALNTZ010000002">
    <property type="protein sequence ID" value="KAJ3664104.1"/>
    <property type="molecule type" value="Genomic_DNA"/>
</dbReference>
<gene>
    <name evidence="11" type="ORF">Zmor_008298</name>
</gene>
<dbReference type="AlphaFoldDB" id="A0AA38MQQ6"/>
<name>A0AA38MQQ6_9CUCU</name>
<keyword evidence="12" id="KW-1185">Reference proteome</keyword>
<protein>
    <recommendedName>
        <fullName evidence="10">Odorant receptor</fullName>
    </recommendedName>
</protein>
<dbReference type="PANTHER" id="PTHR21137:SF35">
    <property type="entry name" value="ODORANT RECEPTOR 19A-RELATED"/>
    <property type="match status" value="1"/>
</dbReference>
<keyword evidence="4 10" id="KW-0812">Transmembrane</keyword>
<evidence type="ECO:0000256" key="5">
    <source>
        <dbReference type="ARBA" id="ARBA00022725"/>
    </source>
</evidence>
<keyword evidence="2" id="KW-1003">Cell membrane</keyword>
<dbReference type="GO" id="GO:0005886">
    <property type="term" value="C:plasma membrane"/>
    <property type="evidence" value="ECO:0007669"/>
    <property type="project" value="UniProtKB-SubCell"/>
</dbReference>
<feature type="transmembrane region" description="Helical" evidence="10">
    <location>
        <begin position="266"/>
        <end position="286"/>
    </location>
</feature>
<comment type="caution">
    <text evidence="11">The sequence shown here is derived from an EMBL/GenBank/DDBJ whole genome shotgun (WGS) entry which is preliminary data.</text>
</comment>
<evidence type="ECO:0000256" key="8">
    <source>
        <dbReference type="ARBA" id="ARBA00023170"/>
    </source>
</evidence>
<comment type="similarity">
    <text evidence="10">Belongs to the insect chemoreceptor superfamily. Heteromeric odorant receptor channel (TC 1.A.69) family.</text>
</comment>
<dbReference type="Pfam" id="PF02949">
    <property type="entry name" value="7tm_6"/>
    <property type="match status" value="1"/>
</dbReference>
<evidence type="ECO:0000256" key="4">
    <source>
        <dbReference type="ARBA" id="ARBA00022692"/>
    </source>
</evidence>
<evidence type="ECO:0000256" key="2">
    <source>
        <dbReference type="ARBA" id="ARBA00022475"/>
    </source>
</evidence>
<organism evidence="11 12">
    <name type="scientific">Zophobas morio</name>
    <dbReference type="NCBI Taxonomy" id="2755281"/>
    <lineage>
        <taxon>Eukaryota</taxon>
        <taxon>Metazoa</taxon>
        <taxon>Ecdysozoa</taxon>
        <taxon>Arthropoda</taxon>
        <taxon>Hexapoda</taxon>
        <taxon>Insecta</taxon>
        <taxon>Pterygota</taxon>
        <taxon>Neoptera</taxon>
        <taxon>Endopterygota</taxon>
        <taxon>Coleoptera</taxon>
        <taxon>Polyphaga</taxon>
        <taxon>Cucujiformia</taxon>
        <taxon>Tenebrionidae</taxon>
        <taxon>Zophobas</taxon>
    </lineage>
</organism>
<accession>A0AA38MQQ6</accession>
<keyword evidence="7 10" id="KW-0472">Membrane</keyword>
<evidence type="ECO:0000313" key="12">
    <source>
        <dbReference type="Proteomes" id="UP001168821"/>
    </source>
</evidence>